<name>A0A495QWT6_9ACTN</name>
<reference evidence="1 2" key="1">
    <citation type="submission" date="2018-10" db="EMBL/GenBank/DDBJ databases">
        <title>Genomic Encyclopedia of Archaeal and Bacterial Type Strains, Phase II (KMG-II): from individual species to whole genera.</title>
        <authorList>
            <person name="Goeker M."/>
        </authorList>
    </citation>
    <scope>NUCLEOTIDE SEQUENCE [LARGE SCALE GENOMIC DNA]</scope>
    <source>
        <strain evidence="1 2">DSM 43383</strain>
    </source>
</reference>
<dbReference type="EMBL" id="RBWU01000001">
    <property type="protein sequence ID" value="RKS78639.1"/>
    <property type="molecule type" value="Genomic_DNA"/>
</dbReference>
<evidence type="ECO:0000313" key="2">
    <source>
        <dbReference type="Proteomes" id="UP000274601"/>
    </source>
</evidence>
<gene>
    <name evidence="1" type="ORF">BZB76_0056</name>
</gene>
<accession>A0A495QWT6</accession>
<sequence>MILTFPDPLLAQAVGSSSLLSQTWPVAFGEVMILLHILRLAAPSLVSALATGLVSVIVPRTAEVSSRIMLAHRTVTIDAVAKGEGDVEVLHPHLVPAAVPKLDVADLVVAGRSVLQGAAG</sequence>
<dbReference type="Proteomes" id="UP000274601">
    <property type="component" value="Unassembled WGS sequence"/>
</dbReference>
<organism evidence="1 2">
    <name type="scientific">Actinomadura pelletieri DSM 43383</name>
    <dbReference type="NCBI Taxonomy" id="1120940"/>
    <lineage>
        <taxon>Bacteria</taxon>
        <taxon>Bacillati</taxon>
        <taxon>Actinomycetota</taxon>
        <taxon>Actinomycetes</taxon>
        <taxon>Streptosporangiales</taxon>
        <taxon>Thermomonosporaceae</taxon>
        <taxon>Actinomadura</taxon>
    </lineage>
</organism>
<comment type="caution">
    <text evidence="1">The sequence shown here is derived from an EMBL/GenBank/DDBJ whole genome shotgun (WGS) entry which is preliminary data.</text>
</comment>
<protein>
    <submittedName>
        <fullName evidence="1">Uncharacterized protein</fullName>
    </submittedName>
</protein>
<keyword evidence="2" id="KW-1185">Reference proteome</keyword>
<proteinExistence type="predicted"/>
<evidence type="ECO:0000313" key="1">
    <source>
        <dbReference type="EMBL" id="RKS78639.1"/>
    </source>
</evidence>
<dbReference type="RefSeq" id="WP_170180445.1">
    <property type="nucleotide sequence ID" value="NZ_RBWU01000001.1"/>
</dbReference>
<dbReference type="AlphaFoldDB" id="A0A495QWT6"/>